<evidence type="ECO:0000259" key="7">
    <source>
        <dbReference type="PROSITE" id="PS50112"/>
    </source>
</evidence>
<dbReference type="InParanoid" id="A7SUG4"/>
<dbReference type="SMART" id="SM00353">
    <property type="entry name" value="HLH"/>
    <property type="match status" value="1"/>
</dbReference>
<dbReference type="Gene3D" id="4.10.280.10">
    <property type="entry name" value="Helix-loop-helix DNA-binding domain"/>
    <property type="match status" value="1"/>
</dbReference>
<comment type="subcellular location">
    <subcellularLocation>
        <location evidence="1">Nucleus</location>
    </subcellularLocation>
</comment>
<dbReference type="eggNOG" id="KOG3561">
    <property type="taxonomic scope" value="Eukaryota"/>
</dbReference>
<sequence length="376" mass="42675">NHRQNHSEIEKRRRDKMNTYINELSTMIPMCNAMSRKLDKLTVLRMAVQHMRALRGRAVPFTETNYKPAFLSDEDLKNLVLEAADGFLFVVGCDRGRILYVSDSIQNSLYLSQLDLVGNSFYDQVHPRDVATIKDQLSSLEGTPKERQAQEAAKNINISPKIETNKGQMCSGARRSFFCRMKCGVKIKKSKADDSDSTPEPCIMNRKSKAKQVTTTFFLVHFTGYLKSWPPTGGSEDEEDEDNDARNLSCLVAVGRLVEVSDEMTDFSRPDVAKQFTSRHSSDGKFIYVDQRIVSICGYLPQEVIGTSGYDYFHPEDLEIVAQSHKSALQGETAVSSYRFLCKSGHYIPLRTRSTLFRNPWTKEIEFLVCTNDVLT</sequence>
<keyword evidence="4" id="KW-0238">DNA-binding</keyword>
<evidence type="ECO:0008006" key="11">
    <source>
        <dbReference type="Google" id="ProtNLM"/>
    </source>
</evidence>
<keyword evidence="6" id="KW-0539">Nucleus</keyword>
<dbReference type="Pfam" id="PF00010">
    <property type="entry name" value="HLH"/>
    <property type="match status" value="1"/>
</dbReference>
<protein>
    <recommendedName>
        <fullName evidence="11">Cycle</fullName>
    </recommendedName>
</protein>
<dbReference type="Pfam" id="PF14598">
    <property type="entry name" value="PAS_11"/>
    <property type="match status" value="1"/>
</dbReference>
<dbReference type="GO" id="GO:0005667">
    <property type="term" value="C:transcription regulator complex"/>
    <property type="evidence" value="ECO:0007669"/>
    <property type="project" value="InterPro"/>
</dbReference>
<dbReference type="GO" id="GO:0046983">
    <property type="term" value="F:protein dimerization activity"/>
    <property type="evidence" value="ECO:0007669"/>
    <property type="project" value="InterPro"/>
</dbReference>
<evidence type="ECO:0000256" key="4">
    <source>
        <dbReference type="ARBA" id="ARBA00023125"/>
    </source>
</evidence>
<dbReference type="GO" id="GO:0005737">
    <property type="term" value="C:cytoplasm"/>
    <property type="evidence" value="ECO:0007669"/>
    <property type="project" value="InterPro"/>
</dbReference>
<dbReference type="OMA" id="MEVQEFC"/>
<proteinExistence type="predicted"/>
<evidence type="ECO:0000256" key="3">
    <source>
        <dbReference type="ARBA" id="ARBA00023015"/>
    </source>
</evidence>
<dbReference type="GO" id="GO:0000981">
    <property type="term" value="F:DNA-binding transcription factor activity, RNA polymerase II-specific"/>
    <property type="evidence" value="ECO:0000318"/>
    <property type="project" value="GO_Central"/>
</dbReference>
<gene>
    <name evidence="9" type="ORF">NEMVEDRAFT_v1g132249</name>
</gene>
<dbReference type="InterPro" id="IPR035965">
    <property type="entry name" value="PAS-like_dom_sf"/>
</dbReference>
<dbReference type="InterPro" id="IPR036638">
    <property type="entry name" value="HLH_DNA-bd_sf"/>
</dbReference>
<dbReference type="CDD" id="cd19726">
    <property type="entry name" value="bHLH-PAS_cycle_like"/>
    <property type="match status" value="1"/>
</dbReference>
<dbReference type="CDD" id="cd00130">
    <property type="entry name" value="PAS"/>
    <property type="match status" value="2"/>
</dbReference>
<dbReference type="SUPFAM" id="SSF55785">
    <property type="entry name" value="PYP-like sensor domain (PAS domain)"/>
    <property type="match status" value="2"/>
</dbReference>
<feature type="domain" description="PAS" evidence="7">
    <location>
        <begin position="73"/>
        <end position="137"/>
    </location>
</feature>
<name>A7SUG4_NEMVE</name>
<accession>A7SUG4</accession>
<evidence type="ECO:0000259" key="8">
    <source>
        <dbReference type="PROSITE" id="PS50888"/>
    </source>
</evidence>
<dbReference type="AlphaFoldDB" id="A7SUG4"/>
<feature type="domain" description="BHLH" evidence="8">
    <location>
        <begin position="1"/>
        <end position="54"/>
    </location>
</feature>
<dbReference type="Gene3D" id="3.30.450.20">
    <property type="entry name" value="PAS domain"/>
    <property type="match status" value="2"/>
</dbReference>
<evidence type="ECO:0000256" key="6">
    <source>
        <dbReference type="ARBA" id="ARBA00023242"/>
    </source>
</evidence>
<evidence type="ECO:0000313" key="10">
    <source>
        <dbReference type="Proteomes" id="UP000001593"/>
    </source>
</evidence>
<reference evidence="9 10" key="1">
    <citation type="journal article" date="2007" name="Science">
        <title>Sea anemone genome reveals ancestral eumetazoan gene repertoire and genomic organization.</title>
        <authorList>
            <person name="Putnam N.H."/>
            <person name="Srivastava M."/>
            <person name="Hellsten U."/>
            <person name="Dirks B."/>
            <person name="Chapman J."/>
            <person name="Salamov A."/>
            <person name="Terry A."/>
            <person name="Shapiro H."/>
            <person name="Lindquist E."/>
            <person name="Kapitonov V.V."/>
            <person name="Jurka J."/>
            <person name="Genikhovich G."/>
            <person name="Grigoriev I.V."/>
            <person name="Lucas S.M."/>
            <person name="Steele R.E."/>
            <person name="Finnerty J.R."/>
            <person name="Technau U."/>
            <person name="Martindale M.Q."/>
            <person name="Rokhsar D.S."/>
        </authorList>
    </citation>
    <scope>NUCLEOTIDE SEQUENCE [LARGE SCALE GENOMIC DNA]</scope>
    <source>
        <strain evidence="10">CH2 X CH6</strain>
    </source>
</reference>
<dbReference type="PRINTS" id="PR00785">
    <property type="entry name" value="NCTRNSLOCATR"/>
</dbReference>
<evidence type="ECO:0000256" key="2">
    <source>
        <dbReference type="ARBA" id="ARBA00022737"/>
    </source>
</evidence>
<dbReference type="SUPFAM" id="SSF47459">
    <property type="entry name" value="HLH, helix-loop-helix DNA-binding domain"/>
    <property type="match status" value="1"/>
</dbReference>
<keyword evidence="10" id="KW-1185">Reference proteome</keyword>
<keyword evidence="3" id="KW-0805">Transcription regulation</keyword>
<dbReference type="HOGENOM" id="CLU_011864_0_0_1"/>
<dbReference type="PROSITE" id="PS50888">
    <property type="entry name" value="BHLH"/>
    <property type="match status" value="1"/>
</dbReference>
<dbReference type="STRING" id="45351.A7SUG4"/>
<dbReference type="PANTHER" id="PTHR23042">
    <property type="entry name" value="CIRCADIAN PROTEIN CLOCK/ARNT/BMAL/PAS"/>
    <property type="match status" value="1"/>
</dbReference>
<dbReference type="InterPro" id="IPR011598">
    <property type="entry name" value="bHLH_dom"/>
</dbReference>
<feature type="non-terminal residue" evidence="9">
    <location>
        <position position="1"/>
    </location>
</feature>
<organism evidence="9 10">
    <name type="scientific">Nematostella vectensis</name>
    <name type="common">Starlet sea anemone</name>
    <dbReference type="NCBI Taxonomy" id="45351"/>
    <lineage>
        <taxon>Eukaryota</taxon>
        <taxon>Metazoa</taxon>
        <taxon>Cnidaria</taxon>
        <taxon>Anthozoa</taxon>
        <taxon>Hexacorallia</taxon>
        <taxon>Actiniaria</taxon>
        <taxon>Edwardsiidae</taxon>
        <taxon>Nematostella</taxon>
    </lineage>
</organism>
<dbReference type="GO" id="GO:0006357">
    <property type="term" value="P:regulation of transcription by RNA polymerase II"/>
    <property type="evidence" value="ECO:0000318"/>
    <property type="project" value="GO_Central"/>
</dbReference>
<dbReference type="GO" id="GO:0005634">
    <property type="term" value="C:nucleus"/>
    <property type="evidence" value="ECO:0000318"/>
    <property type="project" value="GO_Central"/>
</dbReference>
<keyword evidence="5" id="KW-0804">Transcription</keyword>
<dbReference type="InterPro" id="IPR000014">
    <property type="entry name" value="PAS"/>
</dbReference>
<dbReference type="EMBL" id="DS469813">
    <property type="protein sequence ID" value="EDO32631.1"/>
    <property type="molecule type" value="Genomic_DNA"/>
</dbReference>
<dbReference type="InterPro" id="IPR050933">
    <property type="entry name" value="Circadian_TF"/>
</dbReference>
<dbReference type="NCBIfam" id="TIGR00229">
    <property type="entry name" value="sensory_box"/>
    <property type="match status" value="1"/>
</dbReference>
<dbReference type="SMART" id="SM00091">
    <property type="entry name" value="PAS"/>
    <property type="match status" value="2"/>
</dbReference>
<dbReference type="PROSITE" id="PS50112">
    <property type="entry name" value="PAS"/>
    <property type="match status" value="2"/>
</dbReference>
<dbReference type="PhylomeDB" id="A7SUG4"/>
<dbReference type="InterPro" id="IPR001067">
    <property type="entry name" value="Nuc_translocat"/>
</dbReference>
<dbReference type="Pfam" id="PF00989">
    <property type="entry name" value="PAS"/>
    <property type="match status" value="1"/>
</dbReference>
<feature type="domain" description="PAS" evidence="7">
    <location>
        <begin position="281"/>
        <end position="332"/>
    </location>
</feature>
<dbReference type="GO" id="GO:0000978">
    <property type="term" value="F:RNA polymerase II cis-regulatory region sequence-specific DNA binding"/>
    <property type="evidence" value="ECO:0000318"/>
    <property type="project" value="GO_Central"/>
</dbReference>
<evidence type="ECO:0000313" key="9">
    <source>
        <dbReference type="EMBL" id="EDO32631.1"/>
    </source>
</evidence>
<keyword evidence="2" id="KW-0677">Repeat</keyword>
<evidence type="ECO:0000256" key="5">
    <source>
        <dbReference type="ARBA" id="ARBA00023163"/>
    </source>
</evidence>
<evidence type="ECO:0000256" key="1">
    <source>
        <dbReference type="ARBA" id="ARBA00004123"/>
    </source>
</evidence>
<dbReference type="InterPro" id="IPR013767">
    <property type="entry name" value="PAS_fold"/>
</dbReference>
<dbReference type="Proteomes" id="UP000001593">
    <property type="component" value="Unassembled WGS sequence"/>
</dbReference>
<dbReference type="SMR" id="A7SUG4"/>
<dbReference type="GO" id="GO:0034751">
    <property type="term" value="C:aryl hydrocarbon receptor complex"/>
    <property type="evidence" value="ECO:0000318"/>
    <property type="project" value="GO_Central"/>
</dbReference>
<dbReference type="FunCoup" id="A7SUG4">
    <property type="interactions" value="54"/>
</dbReference>